<dbReference type="GO" id="GO:0016874">
    <property type="term" value="F:ligase activity"/>
    <property type="evidence" value="ECO:0007669"/>
    <property type="project" value="UniProtKB-KW"/>
</dbReference>
<dbReference type="InterPro" id="IPR000873">
    <property type="entry name" value="AMP-dep_synth/lig_dom"/>
</dbReference>
<dbReference type="InterPro" id="IPR053158">
    <property type="entry name" value="CapK_Type1_Caps_Biosynth"/>
</dbReference>
<evidence type="ECO:0000313" key="3">
    <source>
        <dbReference type="Proteomes" id="UP000009047"/>
    </source>
</evidence>
<evidence type="ECO:0000313" key="2">
    <source>
        <dbReference type="EMBL" id="ADK86447.1"/>
    </source>
</evidence>
<proteinExistence type="predicted"/>
<keyword evidence="3" id="KW-1185">Reference proteome</keyword>
<evidence type="ECO:0000259" key="1">
    <source>
        <dbReference type="Pfam" id="PF00501"/>
    </source>
</evidence>
<dbReference type="Pfam" id="PF00501">
    <property type="entry name" value="AMP-binding"/>
    <property type="match status" value="1"/>
</dbReference>
<dbReference type="Gene3D" id="3.40.50.12780">
    <property type="entry name" value="N-terminal domain of ligase-like"/>
    <property type="match status" value="1"/>
</dbReference>
<dbReference type="PANTHER" id="PTHR36932">
    <property type="entry name" value="CAPSULAR POLYSACCHARIDE BIOSYNTHESIS PROTEIN"/>
    <property type="match status" value="1"/>
</dbReference>
<reference evidence="2 3" key="1">
    <citation type="journal article" date="2010" name="Stand. Genomic Sci.">
        <title>Complete genome sequence of Desulfarculus baarsii type strain (2st14).</title>
        <authorList>
            <person name="Sun H."/>
            <person name="Spring S."/>
            <person name="Lapidus A."/>
            <person name="Davenport K."/>
            <person name="Del Rio T.G."/>
            <person name="Tice H."/>
            <person name="Nolan M."/>
            <person name="Copeland A."/>
            <person name="Cheng J.F."/>
            <person name="Lucas S."/>
            <person name="Tapia R."/>
            <person name="Goodwin L."/>
            <person name="Pitluck S."/>
            <person name="Ivanova N."/>
            <person name="Pagani I."/>
            <person name="Mavromatis K."/>
            <person name="Ovchinnikova G."/>
            <person name="Pati A."/>
            <person name="Chen A."/>
            <person name="Palaniappan K."/>
            <person name="Hauser L."/>
            <person name="Chang Y.J."/>
            <person name="Jeffries C.D."/>
            <person name="Detter J.C."/>
            <person name="Han C."/>
            <person name="Rohde M."/>
            <person name="Brambilla E."/>
            <person name="Goker M."/>
            <person name="Woyke T."/>
            <person name="Bristow J."/>
            <person name="Eisen J.A."/>
            <person name="Markowitz V."/>
            <person name="Hugenholtz P."/>
            <person name="Kyrpides N.C."/>
            <person name="Klenk H.P."/>
            <person name="Land M."/>
        </authorList>
    </citation>
    <scope>NUCLEOTIDE SEQUENCE [LARGE SCALE GENOMIC DNA]</scope>
    <source>
        <strain evidence="3">ATCC 33931 / DSM 2075 / LMG 7858 / VKM B-1802 / 2st14</strain>
    </source>
</reference>
<dbReference type="PANTHER" id="PTHR36932:SF1">
    <property type="entry name" value="CAPSULAR POLYSACCHARIDE BIOSYNTHESIS PROTEIN"/>
    <property type="match status" value="1"/>
</dbReference>
<dbReference type="OrthoDB" id="5484550at2"/>
<dbReference type="KEGG" id="dbr:Deba_3094"/>
<feature type="domain" description="AMP-dependent synthetase/ligase" evidence="1">
    <location>
        <begin position="192"/>
        <end position="312"/>
    </location>
</feature>
<dbReference type="HOGENOM" id="CLU_035301_5_0_7"/>
<dbReference type="AlphaFoldDB" id="E1QLL2"/>
<organism evidence="2 3">
    <name type="scientific">Desulfarculus baarsii (strain ATCC 33931 / DSM 2075 / LMG 7858 / VKM B-1802 / 2st14)</name>
    <dbReference type="NCBI Taxonomy" id="644282"/>
    <lineage>
        <taxon>Bacteria</taxon>
        <taxon>Pseudomonadati</taxon>
        <taxon>Thermodesulfobacteriota</taxon>
        <taxon>Desulfarculia</taxon>
        <taxon>Desulfarculales</taxon>
        <taxon>Desulfarculaceae</taxon>
        <taxon>Desulfarculus</taxon>
    </lineage>
</organism>
<keyword evidence="2" id="KW-0436">Ligase</keyword>
<dbReference type="eggNOG" id="COG1541">
    <property type="taxonomic scope" value="Bacteria"/>
</dbReference>
<dbReference type="SUPFAM" id="SSF56801">
    <property type="entry name" value="Acetyl-CoA synthetase-like"/>
    <property type="match status" value="1"/>
</dbReference>
<dbReference type="InterPro" id="IPR042099">
    <property type="entry name" value="ANL_N_sf"/>
</dbReference>
<protein>
    <submittedName>
        <fullName evidence="2">AMP-dependent synthetase and ligase</fullName>
    </submittedName>
</protein>
<name>E1QLL2_DESB2</name>
<sequence>MNYGDFWSKALFPFYERLRGRPTPAIQAVLAQSQFFSADELARRQRADLRLLLEHAKASTPFYGQWFAQTGQSPEQIAESGDLSALPLVDKAMLMAHPDHFRAAPAPPGSYQKRTGGSTGRPLVFAMDPGSDHWRTAVYRRGYGWAGCREGDRQLYLWGGDVAPVSTVYRLRREAFRRLARMRFHSSFGLGPDQLDAVLADIDRFKPLCVVGYTSALDALARHAAARGWRPKRPPRSVISGAEALRPQERQRIERALAAPVFETYGCREFMLIAAQCPERRGLHVSAENLVVEVLAEGRPARPGELGEVVVTDLHNFAQPFIRYKTGDLARPAAGPCPCGRGLPLLEGIEGRILDMIRAPGGRLLPGEFFPHLLKNFDAIAEFQARQDSPEHLFIDVVLRQELSQTDRQLIQRALAAAAPGLAAEIRPVEAIAPTPAGKRRVTIGLPPQGDRP</sequence>
<gene>
    <name evidence="2" type="ordered locus">Deba_3094</name>
</gene>
<dbReference type="Proteomes" id="UP000009047">
    <property type="component" value="Chromosome"/>
</dbReference>
<dbReference type="RefSeq" id="WP_013259884.1">
    <property type="nucleotide sequence ID" value="NC_014365.1"/>
</dbReference>
<dbReference type="STRING" id="644282.Deba_3094"/>
<dbReference type="EMBL" id="CP002085">
    <property type="protein sequence ID" value="ADK86447.1"/>
    <property type="molecule type" value="Genomic_DNA"/>
</dbReference>
<accession>E1QLL2</accession>